<evidence type="ECO:0000313" key="6">
    <source>
        <dbReference type="Proteomes" id="UP001151582"/>
    </source>
</evidence>
<comment type="similarity">
    <text evidence="1 4">Belongs to the peptidase S10 family.</text>
</comment>
<dbReference type="PANTHER" id="PTHR11802:SF64">
    <property type="entry name" value="CARBOXYPEPTIDASE"/>
    <property type="match status" value="1"/>
</dbReference>
<dbReference type="PROSITE" id="PS00131">
    <property type="entry name" value="CARBOXYPEPT_SER_SER"/>
    <property type="match status" value="1"/>
</dbReference>
<evidence type="ECO:0000256" key="4">
    <source>
        <dbReference type="RuleBase" id="RU361156"/>
    </source>
</evidence>
<dbReference type="EMBL" id="JANBQB010000064">
    <property type="protein sequence ID" value="KAJ1983243.1"/>
    <property type="molecule type" value="Genomic_DNA"/>
</dbReference>
<feature type="chain" id="PRO_5041018621" description="Carboxypeptidase" evidence="4">
    <location>
        <begin position="21"/>
        <end position="471"/>
    </location>
</feature>
<reference evidence="5" key="1">
    <citation type="submission" date="2022-07" db="EMBL/GenBank/DDBJ databases">
        <title>Phylogenomic reconstructions and comparative analyses of Kickxellomycotina fungi.</title>
        <authorList>
            <person name="Reynolds N.K."/>
            <person name="Stajich J.E."/>
            <person name="Barry K."/>
            <person name="Grigoriev I.V."/>
            <person name="Crous P."/>
            <person name="Smith M.E."/>
        </authorList>
    </citation>
    <scope>NUCLEOTIDE SEQUENCE</scope>
    <source>
        <strain evidence="5">RSA 567</strain>
    </source>
</reference>
<dbReference type="EC" id="3.4.16.-" evidence="4"/>
<dbReference type="SUPFAM" id="SSF53474">
    <property type="entry name" value="alpha/beta-Hydrolases"/>
    <property type="match status" value="1"/>
</dbReference>
<dbReference type="PANTHER" id="PTHR11802">
    <property type="entry name" value="SERINE PROTEASE FAMILY S10 SERINE CARBOXYPEPTIDASE"/>
    <property type="match status" value="1"/>
</dbReference>
<evidence type="ECO:0000256" key="3">
    <source>
        <dbReference type="ARBA" id="ARBA00023180"/>
    </source>
</evidence>
<gene>
    <name evidence="5" type="ORF">H4R34_001399</name>
</gene>
<dbReference type="InterPro" id="IPR001563">
    <property type="entry name" value="Peptidase_S10"/>
</dbReference>
<keyword evidence="3" id="KW-0325">Glycoprotein</keyword>
<feature type="signal peptide" evidence="4">
    <location>
        <begin position="1"/>
        <end position="20"/>
    </location>
</feature>
<dbReference type="Pfam" id="PF00450">
    <property type="entry name" value="Peptidase_S10"/>
    <property type="match status" value="1"/>
</dbReference>
<dbReference type="Gene3D" id="3.40.50.1820">
    <property type="entry name" value="alpha/beta hydrolase"/>
    <property type="match status" value="1"/>
</dbReference>
<keyword evidence="4" id="KW-0732">Signal</keyword>
<dbReference type="InterPro" id="IPR018202">
    <property type="entry name" value="Ser_caboxypep_ser_AS"/>
</dbReference>
<dbReference type="OrthoDB" id="443318at2759"/>
<evidence type="ECO:0000256" key="2">
    <source>
        <dbReference type="ARBA" id="ARBA00022645"/>
    </source>
</evidence>
<organism evidence="5 6">
    <name type="scientific">Dimargaris verticillata</name>
    <dbReference type="NCBI Taxonomy" id="2761393"/>
    <lineage>
        <taxon>Eukaryota</taxon>
        <taxon>Fungi</taxon>
        <taxon>Fungi incertae sedis</taxon>
        <taxon>Zoopagomycota</taxon>
        <taxon>Kickxellomycotina</taxon>
        <taxon>Dimargaritomycetes</taxon>
        <taxon>Dimargaritales</taxon>
        <taxon>Dimargaritaceae</taxon>
        <taxon>Dimargaris</taxon>
    </lineage>
</organism>
<dbReference type="GO" id="GO:0000324">
    <property type="term" value="C:fungal-type vacuole"/>
    <property type="evidence" value="ECO:0007669"/>
    <property type="project" value="TreeGrafter"/>
</dbReference>
<comment type="caution">
    <text evidence="5">The sequence shown here is derived from an EMBL/GenBank/DDBJ whole genome shotgun (WGS) entry which is preliminary data.</text>
</comment>
<dbReference type="Proteomes" id="UP001151582">
    <property type="component" value="Unassembled WGS sequence"/>
</dbReference>
<keyword evidence="4" id="KW-0378">Hydrolase</keyword>
<keyword evidence="4" id="KW-0645">Protease</keyword>
<dbReference type="GO" id="GO:0006508">
    <property type="term" value="P:proteolysis"/>
    <property type="evidence" value="ECO:0007669"/>
    <property type="project" value="UniProtKB-KW"/>
</dbReference>
<keyword evidence="2 4" id="KW-0121">Carboxypeptidase</keyword>
<dbReference type="GO" id="GO:0004185">
    <property type="term" value="F:serine-type carboxypeptidase activity"/>
    <property type="evidence" value="ECO:0007669"/>
    <property type="project" value="UniProtKB-UniRule"/>
</dbReference>
<protein>
    <recommendedName>
        <fullName evidence="4">Carboxypeptidase</fullName>
        <ecNumber evidence="4">3.4.16.-</ecNumber>
    </recommendedName>
</protein>
<keyword evidence="6" id="KW-1185">Reference proteome</keyword>
<evidence type="ECO:0000313" key="5">
    <source>
        <dbReference type="EMBL" id="KAJ1983243.1"/>
    </source>
</evidence>
<dbReference type="PRINTS" id="PR00724">
    <property type="entry name" value="CRBOXYPTASEC"/>
</dbReference>
<evidence type="ECO:0000256" key="1">
    <source>
        <dbReference type="ARBA" id="ARBA00009431"/>
    </source>
</evidence>
<dbReference type="Gene3D" id="1.10.287.410">
    <property type="match status" value="1"/>
</dbReference>
<dbReference type="AlphaFoldDB" id="A0A9W8B5J7"/>
<accession>A0A9W8B5J7</accession>
<sequence>MRLILAPALIAAGLWATASARAINSGTRATLHSSTLCDPSVKQHSGYIDVGHGRDLFFWFFERTTANPVYTESWAEQTTSASASPPLTLWLNGGPGCSSMYGLFKELGPCAIDRTTNATQLNPWSWHRASHLLFVDQPVGAGLSRTDSQATESPMNSSSAAAQDLLQFFYGFYEAFPQYRDLDLHIFGESYAGKYIPALATHIVRANLALKSATTDTSVHHHINLQSIGIGNGWTNPLLQYAATTKAICPLSFLPAEVCQKTEEAVPHCTALLTACYAGKNLTTCQEATDYCEDKIRGPYMNTSRSVYDYSKVLPGPGQEEIEDPHLTAFLSHPDVRHAIGSRISTFQSCHLEMTGAFIESGDHGANASPYLEYLLSQKVDTLLYVGERDVVCAWAGIEDTALALRWSGATKFRTAATHPLTMNAQTNGFVRRQGPLTLVRMLDSGHMVPVDQPEAALHMFTHWLENRLAN</sequence>
<proteinExistence type="inferred from homology"/>
<name>A0A9W8B5J7_9FUNG</name>
<dbReference type="InterPro" id="IPR029058">
    <property type="entry name" value="AB_hydrolase_fold"/>
</dbReference>